<evidence type="ECO:0000256" key="1">
    <source>
        <dbReference type="SAM" id="Phobius"/>
    </source>
</evidence>
<protein>
    <submittedName>
        <fullName evidence="2">Uncharacterized protein</fullName>
    </submittedName>
</protein>
<gene>
    <name evidence="2" type="ORF">PIB30_078993</name>
</gene>
<evidence type="ECO:0000313" key="2">
    <source>
        <dbReference type="EMBL" id="MED6138911.1"/>
    </source>
</evidence>
<evidence type="ECO:0000313" key="3">
    <source>
        <dbReference type="Proteomes" id="UP001341840"/>
    </source>
</evidence>
<comment type="caution">
    <text evidence="2">The sequence shown here is derived from an EMBL/GenBank/DDBJ whole genome shotgun (WGS) entry which is preliminary data.</text>
</comment>
<proteinExistence type="predicted"/>
<reference evidence="2 3" key="1">
    <citation type="journal article" date="2023" name="Plants (Basel)">
        <title>Bridging the Gap: Combining Genomics and Transcriptomics Approaches to Understand Stylosanthes scabra, an Orphan Legume from the Brazilian Caatinga.</title>
        <authorList>
            <person name="Ferreira-Neto J.R.C."/>
            <person name="da Silva M.D."/>
            <person name="Binneck E."/>
            <person name="de Melo N.F."/>
            <person name="da Silva R.H."/>
            <person name="de Melo A.L.T.M."/>
            <person name="Pandolfi V."/>
            <person name="Bustamante F.O."/>
            <person name="Brasileiro-Vidal A.C."/>
            <person name="Benko-Iseppon A.M."/>
        </authorList>
    </citation>
    <scope>NUCLEOTIDE SEQUENCE [LARGE SCALE GENOMIC DNA]</scope>
    <source>
        <tissue evidence="2">Leaves</tissue>
    </source>
</reference>
<keyword evidence="3" id="KW-1185">Reference proteome</keyword>
<keyword evidence="1" id="KW-1133">Transmembrane helix</keyword>
<dbReference type="EMBL" id="JASCZI010061522">
    <property type="protein sequence ID" value="MED6138911.1"/>
    <property type="molecule type" value="Genomic_DNA"/>
</dbReference>
<name>A0ABU6SS84_9FABA</name>
<organism evidence="2 3">
    <name type="scientific">Stylosanthes scabra</name>
    <dbReference type="NCBI Taxonomy" id="79078"/>
    <lineage>
        <taxon>Eukaryota</taxon>
        <taxon>Viridiplantae</taxon>
        <taxon>Streptophyta</taxon>
        <taxon>Embryophyta</taxon>
        <taxon>Tracheophyta</taxon>
        <taxon>Spermatophyta</taxon>
        <taxon>Magnoliopsida</taxon>
        <taxon>eudicotyledons</taxon>
        <taxon>Gunneridae</taxon>
        <taxon>Pentapetalae</taxon>
        <taxon>rosids</taxon>
        <taxon>fabids</taxon>
        <taxon>Fabales</taxon>
        <taxon>Fabaceae</taxon>
        <taxon>Papilionoideae</taxon>
        <taxon>50 kb inversion clade</taxon>
        <taxon>dalbergioids sensu lato</taxon>
        <taxon>Dalbergieae</taxon>
        <taxon>Pterocarpus clade</taxon>
        <taxon>Stylosanthes</taxon>
    </lineage>
</organism>
<keyword evidence="1" id="KW-0472">Membrane</keyword>
<feature type="transmembrane region" description="Helical" evidence="1">
    <location>
        <begin position="23"/>
        <end position="41"/>
    </location>
</feature>
<sequence>MKTTKLLLTVSNPLWRRKRRKEILLGSEIFISILNLLGHFQGLSWDMRIQFGTLLVDLGFITLPKHNKVALLGLEYIIGCKEKKIRYASCFYFLKNFITFSKDSF</sequence>
<accession>A0ABU6SS84</accession>
<dbReference type="Proteomes" id="UP001341840">
    <property type="component" value="Unassembled WGS sequence"/>
</dbReference>
<keyword evidence="1" id="KW-0812">Transmembrane</keyword>